<dbReference type="VEuPathDB" id="ToxoDB:EAH_00001570"/>
<feature type="repeat" description="CHCR" evidence="2">
    <location>
        <begin position="1026"/>
        <end position="1176"/>
    </location>
</feature>
<dbReference type="GO" id="GO:0030130">
    <property type="term" value="C:clathrin coat of trans-Golgi network vesicle"/>
    <property type="evidence" value="ECO:0007669"/>
    <property type="project" value="InterPro"/>
</dbReference>
<feature type="repeat" description="CHCR" evidence="2">
    <location>
        <begin position="1476"/>
        <end position="1619"/>
    </location>
</feature>
<dbReference type="InterPro" id="IPR011990">
    <property type="entry name" value="TPR-like_helical_dom_sf"/>
</dbReference>
<dbReference type="InterPro" id="IPR055358">
    <property type="entry name" value="CHCR"/>
</dbReference>
<dbReference type="GO" id="GO:0032051">
    <property type="term" value="F:clathrin light chain binding"/>
    <property type="evidence" value="ECO:0007669"/>
    <property type="project" value="InterPro"/>
</dbReference>
<dbReference type="GO" id="GO:0005198">
    <property type="term" value="F:structural molecule activity"/>
    <property type="evidence" value="ECO:0007669"/>
    <property type="project" value="InterPro"/>
</dbReference>
<feature type="repeat" description="CHCR" evidence="2">
    <location>
        <begin position="582"/>
        <end position="729"/>
    </location>
</feature>
<dbReference type="PANTHER" id="PTHR10292:SF1">
    <property type="entry name" value="CLATHRIN HEAVY CHAIN"/>
    <property type="match status" value="1"/>
</dbReference>
<organism evidence="4 5">
    <name type="scientific">Eimeria acervulina</name>
    <name type="common">Coccidian parasite</name>
    <dbReference type="NCBI Taxonomy" id="5801"/>
    <lineage>
        <taxon>Eukaryota</taxon>
        <taxon>Sar</taxon>
        <taxon>Alveolata</taxon>
        <taxon>Apicomplexa</taxon>
        <taxon>Conoidasida</taxon>
        <taxon>Coccidia</taxon>
        <taxon>Eucoccidiorida</taxon>
        <taxon>Eimeriorina</taxon>
        <taxon>Eimeriidae</taxon>
        <taxon>Eimeria</taxon>
    </lineage>
</organism>
<evidence type="ECO:0000256" key="1">
    <source>
        <dbReference type="PIRNR" id="PIRNR002290"/>
    </source>
</evidence>
<dbReference type="InterPro" id="IPR016341">
    <property type="entry name" value="Clathrin_heavy_chain"/>
</dbReference>
<sequence length="1890" mass="210364">MLATDSRHTVVPGTTGRPPVPPGASPPNRLRSRLGDTGVKSASFRFGNVAVDGDKHLVVRDVESNELYFVSLNPKEALEAPGSSGAYSVTKKPTQAEAALHHPTDPIVALRAKADGGQQVVQVLNLETKARMGTAPMSESIVYWRWVAPRVLALVTDKAVWHWTLGEGAEAGEPQKICEREGRLAEGVQIIGYSTDKEMKWCVLTGISTQDGGKTIDGSLQLYSMELKKHQQLEGHAACFGGLVVDEALGPQPVICFAEKKRGSPEFKLHVRDLAPKREDGKPPLRVCADISLSPDAPSDFPLAVHLSKKLGLVFLVTKGGFLLLFDAFTGTQLLRHRISQDPVFLTADSPQTGGVITVHKKGVVALTTVNVGLLGPYMQHALPHLPNRAQIYLSLAKRYGLPGADDALVQAFNQHFASGDYRGAARICATLKSGRLRTPQVLQQFKGVPAQPGQTSAILLYFSTLLEYGSLNAVESLELVRPVVAQGRKDFVTTWLREDKLECTEELGDVLRPLDAALATQVYKKAKAGQKVMLMLVEQGKTDELLEYAAQTRMQADYSALLRSMLATNPEGAMAFAQKLLATEPPLVDPNQVVDVLLQQQRFQELSSLLLEYLKGNKPEQGPLQTRLFEINLKHSPQVAEAIFQMEMLTHYDRQKVGALCEAAGLYQRALENYTELADVKRVLLQTGGKISQEWMAQFFGRMAPDVCVEILTDMLRSSSQNLQAVVGVAIKFHEQLGTERLIAMFERFSSYEGIFYFLGSILAFSTDPEVHFKYIEAAAKLNHTQEVERVCRESKHYEPQRVKEFLKQAKLSDPRPLIYVCDLHGFVVELTEYLYKHALLRYIEVYVSRVNAANAPLVVGALVDLDAPEDFIKQLLQAVRGNCSAAQLVEEVEKRNRLRLLLQWLEQRVAEGNQDPAVHNALAKIFIDTNRDAENFLKTNAFYDSMEVGRYCEERDPHLAFIAYKRAWGPCDTQLVELTNKNGLFRLQARYLVERQCAELWAYVLRPENNYRRSVIDQVVSSALPESSSADEVSAAVNAFISAQLPQELTELLEKIVLHNSDFSSNQNLQNLLILTAIKAEPSRVMGYINRLQNFDGAAIAQVALENGLREEALTIYRKFGLLAEAADTLLEAAAGGGEQELERAQEFAQRCGSAEVWRKLGRAQLRQARVVEAVDSLIKANDGEVFKEVVEKATEQGAFEALADYLLMARKSITIKDQTLDSELLYSYAMTERLEDLEMFLNGPNTANVQAVGDRLFEQGRYQASKILYQSLPNYSKLASCFVRMKDFGAAVDAARKAKNPKTWKEVAFGALNEGDIKCAHTAGLQLIAHPDLLDALVEEYERWGLHKQLMELLETGAQGERTHVGLFTELGVLYATYDSAKLMDHCKQHKARMNIPRLIRTCEKCCLWKEAVYLHTMYDEYEQAANCMILHPTAWQHDQFIQVVQKVSNVELLYRAISFYLEEHPLQLCALLKGIDRKVDHSRVVQQLRKAGHLPLIEKYLQEQLPLNIAAVNEAMLELLVEAQDEERIRELISECDNFDQLGLAKQLEGHSELGMRRIAALLYQKNKKYSLAIELSKKDAQLQDCIETAKESGSAQLVEDLLKYLLTDLKDPEAFAACLHTCCDLVKPDVALELAWRHKVVDFIMPYLIHVVRDVNTRLDQLDKQQQQQQQLQQSAPNDYVPDYSMQPMTMLPGMGGLALMPPASNCTPSHQTFGQFLEALGLFWMYPQRFEARRVSLLCREDTKRPSHCRPPLRAMGEGLRDGYGLEWAAAGGSPSRCPFLQAAWWSWELAFRSAQGLPALSLRDSAATAARGSEAALSAAVSVVVLLPLPACRSVGAASDYSDAAAENGSVGVEPRKQTAGAPAVCARPSSCPLWNQNEGPPR</sequence>
<comment type="similarity">
    <text evidence="1">Belongs to the clathrin heavy chain family.</text>
</comment>
<proteinExistence type="inferred from homology"/>
<feature type="repeat" description="CHCR" evidence="2">
    <location>
        <begin position="1328"/>
        <end position="1473"/>
    </location>
</feature>
<dbReference type="GO" id="GO:0030132">
    <property type="term" value="C:clathrin coat of coated pit"/>
    <property type="evidence" value="ECO:0007669"/>
    <property type="project" value="InterPro"/>
</dbReference>
<name>U6GG44_EIMAC</name>
<keyword evidence="1" id="KW-0168">Coated pit</keyword>
<accession>U6GG44</accession>
<comment type="function">
    <text evidence="1">Clathrin is the major protein of the polyhedral coat of coated pits and vesicles.</text>
</comment>
<dbReference type="Pfam" id="PF13838">
    <property type="entry name" value="Clathrin_H_link"/>
    <property type="match status" value="1"/>
</dbReference>
<feature type="compositionally biased region" description="Polar residues" evidence="3">
    <location>
        <begin position="1880"/>
        <end position="1890"/>
    </location>
</feature>
<comment type="subcellular location">
    <subcellularLocation>
        <location evidence="1">Cytoplasmic vesicle membrane</location>
        <topology evidence="1">Peripheral membrane protein</topology>
        <orientation evidence="1">Cytoplasmic side</orientation>
    </subcellularLocation>
    <subcellularLocation>
        <location evidence="1">Membrane</location>
        <location evidence="1">Coated pit</location>
        <topology evidence="1">Peripheral membrane protein</topology>
        <orientation evidence="1">Cytoplasmic side</orientation>
    </subcellularLocation>
</comment>
<evidence type="ECO:0000256" key="2">
    <source>
        <dbReference type="PROSITE-ProRule" id="PRU01006"/>
    </source>
</evidence>
<dbReference type="Gene3D" id="1.25.40.730">
    <property type="match status" value="1"/>
</dbReference>
<evidence type="ECO:0000313" key="4">
    <source>
        <dbReference type="EMBL" id="CDI79145.1"/>
    </source>
</evidence>
<evidence type="ECO:0000313" key="5">
    <source>
        <dbReference type="Proteomes" id="UP000018050"/>
    </source>
</evidence>
<dbReference type="Gene3D" id="1.25.40.10">
    <property type="entry name" value="Tetratricopeptide repeat domain"/>
    <property type="match status" value="4"/>
</dbReference>
<keyword evidence="1" id="KW-0968">Cytoplasmic vesicle</keyword>
<dbReference type="GO" id="GO:0071439">
    <property type="term" value="C:clathrin complex"/>
    <property type="evidence" value="ECO:0007669"/>
    <property type="project" value="InterPro"/>
</dbReference>
<dbReference type="InterPro" id="IPR016025">
    <property type="entry name" value="Clathrin_H-chain_N"/>
</dbReference>
<dbReference type="GO" id="GO:0006886">
    <property type="term" value="P:intracellular protein transport"/>
    <property type="evidence" value="ECO:0007669"/>
    <property type="project" value="UniProtKB-UniRule"/>
</dbReference>
<dbReference type="SMART" id="SM00299">
    <property type="entry name" value="CLH"/>
    <property type="match status" value="7"/>
</dbReference>
<dbReference type="FunFam" id="1.25.40.10:FF:000001">
    <property type="entry name" value="Clathrin heavy chain"/>
    <property type="match status" value="1"/>
</dbReference>
<dbReference type="OMA" id="HCYDLLH"/>
<gene>
    <name evidence="4" type="ORF">EAH_00001570</name>
</gene>
<dbReference type="OrthoDB" id="421917at2759"/>
<dbReference type="PROSITE" id="PS50236">
    <property type="entry name" value="CHCR"/>
    <property type="match status" value="7"/>
</dbReference>
<feature type="repeat" description="CHCR" evidence="2">
    <location>
        <begin position="731"/>
        <end position="873"/>
    </location>
</feature>
<dbReference type="Pfam" id="PF00637">
    <property type="entry name" value="Clathrin"/>
    <property type="match status" value="7"/>
</dbReference>
<dbReference type="SUPFAM" id="SSF48371">
    <property type="entry name" value="ARM repeat"/>
    <property type="match status" value="6"/>
</dbReference>
<dbReference type="RefSeq" id="XP_013250693.1">
    <property type="nucleotide sequence ID" value="XM_013395239.1"/>
</dbReference>
<dbReference type="SUPFAM" id="SSF50989">
    <property type="entry name" value="Clathrin heavy-chain terminal domain"/>
    <property type="match status" value="1"/>
</dbReference>
<dbReference type="GeneID" id="25268227"/>
<dbReference type="Gene3D" id="2.130.10.110">
    <property type="entry name" value="Clathrin heavy-chain terminal domain"/>
    <property type="match status" value="1"/>
</dbReference>
<dbReference type="Proteomes" id="UP000018050">
    <property type="component" value="Unassembled WGS sequence"/>
</dbReference>
<reference evidence="4" key="1">
    <citation type="submission" date="2013-10" db="EMBL/GenBank/DDBJ databases">
        <title>Genomic analysis of the causative agents of coccidiosis in chickens.</title>
        <authorList>
            <person name="Reid A.J."/>
            <person name="Blake D."/>
            <person name="Billington K."/>
            <person name="Browne H."/>
            <person name="Dunn M."/>
            <person name="Hung S."/>
            <person name="Kawahara F."/>
            <person name="Miranda-Saavedra D."/>
            <person name="Mourier T."/>
            <person name="Nagra H."/>
            <person name="Otto T.D."/>
            <person name="Rawlings N."/>
            <person name="Sanchez A."/>
            <person name="Sanders M."/>
            <person name="Subramaniam C."/>
            <person name="Tay Y."/>
            <person name="Dear P."/>
            <person name="Doerig C."/>
            <person name="Gruber A."/>
            <person name="Parkinson J."/>
            <person name="Shirley M."/>
            <person name="Wan K.L."/>
            <person name="Berriman M."/>
            <person name="Tomley F."/>
            <person name="Pain A."/>
        </authorList>
    </citation>
    <scope>NUCLEOTIDE SEQUENCE</scope>
    <source>
        <strain evidence="4">Houghton</strain>
    </source>
</reference>
<feature type="repeat" description="CHCR" evidence="2">
    <location>
        <begin position="1180"/>
        <end position="1323"/>
    </location>
</feature>
<evidence type="ECO:0000256" key="3">
    <source>
        <dbReference type="SAM" id="MobiDB-lite"/>
    </source>
</evidence>
<feature type="repeat" description="CHCR" evidence="2">
    <location>
        <begin position="878"/>
        <end position="1019"/>
    </location>
</feature>
<reference evidence="4" key="2">
    <citation type="submission" date="2013-10" db="EMBL/GenBank/DDBJ databases">
        <authorList>
            <person name="Aslett M."/>
        </authorList>
    </citation>
    <scope>NUCLEOTIDE SEQUENCE</scope>
    <source>
        <strain evidence="4">Houghton</strain>
    </source>
</reference>
<dbReference type="GO" id="GO:0006898">
    <property type="term" value="P:receptor-mediated endocytosis"/>
    <property type="evidence" value="ECO:0007669"/>
    <property type="project" value="TreeGrafter"/>
</dbReference>
<keyword evidence="1" id="KW-0472">Membrane</keyword>
<dbReference type="InterPro" id="IPR000547">
    <property type="entry name" value="Clathrin_H-chain/VPS_repeat"/>
</dbReference>
<dbReference type="PIRSF" id="PIRSF002290">
    <property type="entry name" value="Clathrin_H_chain"/>
    <property type="match status" value="1"/>
</dbReference>
<keyword evidence="5" id="KW-1185">Reference proteome</keyword>
<dbReference type="EMBL" id="HG670980">
    <property type="protein sequence ID" value="CDI79145.1"/>
    <property type="molecule type" value="Genomic_DNA"/>
</dbReference>
<feature type="region of interest" description="Disordered" evidence="3">
    <location>
        <begin position="1"/>
        <end position="35"/>
    </location>
</feature>
<feature type="region of interest" description="Disordered" evidence="3">
    <location>
        <begin position="1853"/>
        <end position="1890"/>
    </location>
</feature>
<dbReference type="PANTHER" id="PTHR10292">
    <property type="entry name" value="CLATHRIN HEAVY CHAIN RELATED"/>
    <property type="match status" value="1"/>
</dbReference>
<protein>
    <recommendedName>
        <fullName evidence="1">Clathrin heavy chain</fullName>
    </recommendedName>
</protein>
<dbReference type="InterPro" id="IPR016024">
    <property type="entry name" value="ARM-type_fold"/>
</dbReference>